<evidence type="ECO:0000313" key="1">
    <source>
        <dbReference type="EMBL" id="SVD21019.1"/>
    </source>
</evidence>
<reference evidence="1" key="1">
    <citation type="submission" date="2018-05" db="EMBL/GenBank/DDBJ databases">
        <authorList>
            <person name="Lanie J.A."/>
            <person name="Ng W.-L."/>
            <person name="Kazmierczak K.M."/>
            <person name="Andrzejewski T.M."/>
            <person name="Davidsen T.M."/>
            <person name="Wayne K.J."/>
            <person name="Tettelin H."/>
            <person name="Glass J.I."/>
            <person name="Rusch D."/>
            <person name="Podicherti R."/>
            <person name="Tsui H.-C.T."/>
            <person name="Winkler M.E."/>
        </authorList>
    </citation>
    <scope>NUCLEOTIDE SEQUENCE</scope>
</reference>
<sequence>MFISTEVDAELNSGDLNTARIVTEADWLRLQLSVLGLKLSYPAYRIDLKLTGDNVIEFSFIASGGMAKHLTEETGKAEAEDVITYHARGLRDQVEELIRDEFPVLWAGFDVRTDLRGRFIGPGKDWEDPPREIGTWLEGKFSWEH</sequence>
<accession>A0A382TFW0</accession>
<organism evidence="1">
    <name type="scientific">marine metagenome</name>
    <dbReference type="NCBI Taxonomy" id="408172"/>
    <lineage>
        <taxon>unclassified sequences</taxon>
        <taxon>metagenomes</taxon>
        <taxon>ecological metagenomes</taxon>
    </lineage>
</organism>
<dbReference type="AlphaFoldDB" id="A0A382TFW0"/>
<name>A0A382TFW0_9ZZZZ</name>
<dbReference type="EMBL" id="UINC01136322">
    <property type="protein sequence ID" value="SVD21019.1"/>
    <property type="molecule type" value="Genomic_DNA"/>
</dbReference>
<protein>
    <submittedName>
        <fullName evidence="1">Uncharacterized protein</fullName>
    </submittedName>
</protein>
<proteinExistence type="predicted"/>
<gene>
    <name evidence="1" type="ORF">METZ01_LOCUS373873</name>
</gene>